<feature type="region of interest" description="Disordered" evidence="1">
    <location>
        <begin position="210"/>
        <end position="266"/>
    </location>
</feature>
<comment type="caution">
    <text evidence="2">The sequence shown here is derived from an EMBL/GenBank/DDBJ whole genome shotgun (WGS) entry which is preliminary data.</text>
</comment>
<keyword evidence="3" id="KW-1185">Reference proteome</keyword>
<feature type="compositionally biased region" description="Basic and acidic residues" evidence="1">
    <location>
        <begin position="235"/>
        <end position="250"/>
    </location>
</feature>
<sequence length="527" mass="61237">MSPLSHTQQEYHAFLIELCHYTNSVVSAEIACDKKDFDNPKPFLLKDVEHGKERIEDAEKTNASHDDGTQETTYERVKDDEHVILTTVHDTQKTEVPLQSSLISSDFATQFLNLDNPSPADTKINSMINIDVRHEEQSTQTPPLLTILVMKAQGEKKRYIDLVEKSVKDLIKYEVKSQLPQILPKEVSNYATPPDKDLFESYGKAYSIKRDHEDKDIDEDPHAGSNQRLKRRKTSKDSKPSKRSKSKESKSISSKGTKSQSKSSERDWFKKLKRPLTFDSDWNARKSIDFRPPQTWISSIAQEKKPPLTFDKLMSTPIDFSTYVMNNLKIDNLTQEHLVGPTLIFSKGHAEVEWNSNIISKNVIKLSLIDLTGITLKDMNIHLTLASLYRRLKIEAINYQKKLNITKPETFKSDISKRTPYTAYNNPQGIIYVDKFKRNRLMRSDELYKFSNGTLTSVRSVLHDIAFNLRMDYLLKRRWSNLDKQRSRIMIKAIDKLQLERRLMRSLEKFVGGRDYREDFRLLEWII</sequence>
<feature type="compositionally biased region" description="Low complexity" evidence="1">
    <location>
        <begin position="251"/>
        <end position="262"/>
    </location>
</feature>
<reference evidence="2" key="1">
    <citation type="journal article" date="2022" name="Int. J. Mol. Sci.">
        <title>Draft Genome of Tanacetum Coccineum: Genomic Comparison of Closely Related Tanacetum-Family Plants.</title>
        <authorList>
            <person name="Yamashiro T."/>
            <person name="Shiraishi A."/>
            <person name="Nakayama K."/>
            <person name="Satake H."/>
        </authorList>
    </citation>
    <scope>NUCLEOTIDE SEQUENCE</scope>
</reference>
<evidence type="ECO:0000313" key="3">
    <source>
        <dbReference type="Proteomes" id="UP001151760"/>
    </source>
</evidence>
<protein>
    <submittedName>
        <fullName evidence="2">Uncharacterized protein</fullName>
    </submittedName>
</protein>
<name>A0ABQ5J326_9ASTR</name>
<reference evidence="2" key="2">
    <citation type="submission" date="2022-01" db="EMBL/GenBank/DDBJ databases">
        <authorList>
            <person name="Yamashiro T."/>
            <person name="Shiraishi A."/>
            <person name="Satake H."/>
            <person name="Nakayama K."/>
        </authorList>
    </citation>
    <scope>NUCLEOTIDE SEQUENCE</scope>
</reference>
<dbReference type="Proteomes" id="UP001151760">
    <property type="component" value="Unassembled WGS sequence"/>
</dbReference>
<organism evidence="2 3">
    <name type="scientific">Tanacetum coccineum</name>
    <dbReference type="NCBI Taxonomy" id="301880"/>
    <lineage>
        <taxon>Eukaryota</taxon>
        <taxon>Viridiplantae</taxon>
        <taxon>Streptophyta</taxon>
        <taxon>Embryophyta</taxon>
        <taxon>Tracheophyta</taxon>
        <taxon>Spermatophyta</taxon>
        <taxon>Magnoliopsida</taxon>
        <taxon>eudicotyledons</taxon>
        <taxon>Gunneridae</taxon>
        <taxon>Pentapetalae</taxon>
        <taxon>asterids</taxon>
        <taxon>campanulids</taxon>
        <taxon>Asterales</taxon>
        <taxon>Asteraceae</taxon>
        <taxon>Asteroideae</taxon>
        <taxon>Anthemideae</taxon>
        <taxon>Anthemidinae</taxon>
        <taxon>Tanacetum</taxon>
    </lineage>
</organism>
<evidence type="ECO:0000313" key="2">
    <source>
        <dbReference type="EMBL" id="GJU06912.1"/>
    </source>
</evidence>
<evidence type="ECO:0000256" key="1">
    <source>
        <dbReference type="SAM" id="MobiDB-lite"/>
    </source>
</evidence>
<accession>A0ABQ5J326</accession>
<proteinExistence type="predicted"/>
<gene>
    <name evidence="2" type="ORF">Tco_1123342</name>
</gene>
<dbReference type="EMBL" id="BQNB010021486">
    <property type="protein sequence ID" value="GJU06912.1"/>
    <property type="molecule type" value="Genomic_DNA"/>
</dbReference>